<proteinExistence type="predicted"/>
<keyword evidence="3" id="KW-1185">Reference proteome</keyword>
<sequence>MLKVAAGGAQADLEVQRMFAEKAAAYTEAQVAMAQSAMLGRPDRMPAVGLKAYSKRVRSNRSRLSPRSK</sequence>
<dbReference type="Proteomes" id="UP000637002">
    <property type="component" value="Unassembled WGS sequence"/>
</dbReference>
<gene>
    <name evidence="2" type="ORF">GCM10010994_31550</name>
</gene>
<reference evidence="2" key="2">
    <citation type="submission" date="2020-09" db="EMBL/GenBank/DDBJ databases">
        <authorList>
            <person name="Sun Q."/>
            <person name="Zhou Y."/>
        </authorList>
    </citation>
    <scope>NUCLEOTIDE SEQUENCE</scope>
    <source>
        <strain evidence="2">CGMCC 1.12919</strain>
    </source>
</reference>
<dbReference type="AlphaFoldDB" id="A0A916UG89"/>
<name>A0A916UG89_9HYPH</name>
<reference evidence="2" key="1">
    <citation type="journal article" date="2014" name="Int. J. Syst. Evol. Microbiol.">
        <title>Complete genome sequence of Corynebacterium casei LMG S-19264T (=DSM 44701T), isolated from a smear-ripened cheese.</title>
        <authorList>
            <consortium name="US DOE Joint Genome Institute (JGI-PGF)"/>
            <person name="Walter F."/>
            <person name="Albersmeier A."/>
            <person name="Kalinowski J."/>
            <person name="Ruckert C."/>
        </authorList>
    </citation>
    <scope>NUCLEOTIDE SEQUENCE</scope>
    <source>
        <strain evidence="2">CGMCC 1.12919</strain>
    </source>
</reference>
<accession>A0A916UG89</accession>
<feature type="region of interest" description="Disordered" evidence="1">
    <location>
        <begin position="50"/>
        <end position="69"/>
    </location>
</feature>
<comment type="caution">
    <text evidence="2">The sequence shown here is derived from an EMBL/GenBank/DDBJ whole genome shotgun (WGS) entry which is preliminary data.</text>
</comment>
<feature type="compositionally biased region" description="Basic residues" evidence="1">
    <location>
        <begin position="53"/>
        <end position="69"/>
    </location>
</feature>
<evidence type="ECO:0000256" key="1">
    <source>
        <dbReference type="SAM" id="MobiDB-lite"/>
    </source>
</evidence>
<dbReference type="EMBL" id="BMGG01000005">
    <property type="protein sequence ID" value="GGC70696.1"/>
    <property type="molecule type" value="Genomic_DNA"/>
</dbReference>
<evidence type="ECO:0000313" key="2">
    <source>
        <dbReference type="EMBL" id="GGC70696.1"/>
    </source>
</evidence>
<evidence type="ECO:0000313" key="3">
    <source>
        <dbReference type="Proteomes" id="UP000637002"/>
    </source>
</evidence>
<organism evidence="2 3">
    <name type="scientific">Chelatococcus reniformis</name>
    <dbReference type="NCBI Taxonomy" id="1494448"/>
    <lineage>
        <taxon>Bacteria</taxon>
        <taxon>Pseudomonadati</taxon>
        <taxon>Pseudomonadota</taxon>
        <taxon>Alphaproteobacteria</taxon>
        <taxon>Hyphomicrobiales</taxon>
        <taxon>Chelatococcaceae</taxon>
        <taxon>Chelatococcus</taxon>
    </lineage>
</organism>
<protein>
    <submittedName>
        <fullName evidence="2">Uncharacterized protein</fullName>
    </submittedName>
</protein>